<gene>
    <name evidence="6" type="ORF">CHYS00102_LOCUS30968</name>
</gene>
<dbReference type="AlphaFoldDB" id="A0A7S1C0G0"/>
<evidence type="ECO:0000256" key="1">
    <source>
        <dbReference type="ARBA" id="ARBA00022714"/>
    </source>
</evidence>
<dbReference type="InterPro" id="IPR001478">
    <property type="entry name" value="PDZ"/>
</dbReference>
<evidence type="ECO:0000259" key="5">
    <source>
        <dbReference type="PROSITE" id="PS51085"/>
    </source>
</evidence>
<dbReference type="Gene3D" id="3.10.20.30">
    <property type="match status" value="1"/>
</dbReference>
<reference evidence="6" key="1">
    <citation type="submission" date="2021-01" db="EMBL/GenBank/DDBJ databases">
        <authorList>
            <person name="Corre E."/>
            <person name="Pelletier E."/>
            <person name="Niang G."/>
            <person name="Scheremetjew M."/>
            <person name="Finn R."/>
            <person name="Kale V."/>
            <person name="Holt S."/>
            <person name="Cochrane G."/>
            <person name="Meng A."/>
            <person name="Brown T."/>
            <person name="Cohen L."/>
        </authorList>
    </citation>
    <scope>NUCLEOTIDE SEQUENCE</scope>
    <source>
        <strain evidence="6">308</strain>
    </source>
</reference>
<dbReference type="SMART" id="SM00228">
    <property type="entry name" value="PDZ"/>
    <property type="match status" value="1"/>
</dbReference>
<dbReference type="InterPro" id="IPR001041">
    <property type="entry name" value="2Fe-2S_ferredoxin-type"/>
</dbReference>
<dbReference type="Pfam" id="PF00595">
    <property type="entry name" value="PDZ"/>
    <property type="match status" value="1"/>
</dbReference>
<sequence length="320" mass="34542">MALRPPSRHTLLAIACMCHTYAALLSSISHLSLQLKSAKSFTVHSKSIVPSARYHRRAKLNLRNCSVSRLASATEGDDANTSSSNSGHGIDLSENPNLVGVTLPRAPGVEWGTDLSFSFVYIREIDPSGAAAASGLVEKGDQLCAVGDSNVIGLPFDAVMTIIASLKGKTMDLVLFRGTKEELIAACSNKDEYEGGGKADTIKITVIVDPGDGKGGKAKRKEIRELIVPKGSNVREVLTENGINVYQSLTRWTNCSGKQLCGTCIVNIKDGANGTNRKSMDEESTLRDNPDSYRLSCVTFAYNDIIVETFPPIKAYQWTR</sequence>
<keyword evidence="2" id="KW-0411">Iron-sulfur</keyword>
<dbReference type="PROSITE" id="PS50106">
    <property type="entry name" value="PDZ"/>
    <property type="match status" value="1"/>
</dbReference>
<dbReference type="CDD" id="cd00207">
    <property type="entry name" value="fer2"/>
    <property type="match status" value="1"/>
</dbReference>
<dbReference type="EMBL" id="HBFR01042349">
    <property type="protein sequence ID" value="CAD8903748.1"/>
    <property type="molecule type" value="Transcribed_RNA"/>
</dbReference>
<feature type="region of interest" description="Disordered" evidence="3">
    <location>
        <begin position="73"/>
        <end position="93"/>
    </location>
</feature>
<feature type="domain" description="PDZ" evidence="4">
    <location>
        <begin position="100"/>
        <end position="163"/>
    </location>
</feature>
<evidence type="ECO:0000256" key="3">
    <source>
        <dbReference type="SAM" id="MobiDB-lite"/>
    </source>
</evidence>
<name>A0A7S1C0G0_9STRA</name>
<accession>A0A7S1C0G0</accession>
<proteinExistence type="predicted"/>
<keyword evidence="1" id="KW-0001">2Fe-2S</keyword>
<dbReference type="CDD" id="cd00136">
    <property type="entry name" value="PDZ_canonical"/>
    <property type="match status" value="1"/>
</dbReference>
<organism evidence="6">
    <name type="scientific">Corethron hystrix</name>
    <dbReference type="NCBI Taxonomy" id="216773"/>
    <lineage>
        <taxon>Eukaryota</taxon>
        <taxon>Sar</taxon>
        <taxon>Stramenopiles</taxon>
        <taxon>Ochrophyta</taxon>
        <taxon>Bacillariophyta</taxon>
        <taxon>Coscinodiscophyceae</taxon>
        <taxon>Corethrophycidae</taxon>
        <taxon>Corethrales</taxon>
        <taxon>Corethraceae</taxon>
        <taxon>Corethron</taxon>
    </lineage>
</organism>
<evidence type="ECO:0000259" key="4">
    <source>
        <dbReference type="PROSITE" id="PS50106"/>
    </source>
</evidence>
<dbReference type="InterPro" id="IPR012675">
    <property type="entry name" value="Beta-grasp_dom_sf"/>
</dbReference>
<protein>
    <recommendedName>
        <fullName evidence="7">2Fe-2S ferredoxin-type domain-containing protein</fullName>
    </recommendedName>
</protein>
<evidence type="ECO:0000313" key="6">
    <source>
        <dbReference type="EMBL" id="CAD8903748.1"/>
    </source>
</evidence>
<dbReference type="SUPFAM" id="SSF54292">
    <property type="entry name" value="2Fe-2S ferredoxin-like"/>
    <property type="match status" value="1"/>
</dbReference>
<keyword evidence="1" id="KW-0479">Metal-binding</keyword>
<dbReference type="SUPFAM" id="SSF50156">
    <property type="entry name" value="PDZ domain-like"/>
    <property type="match status" value="1"/>
</dbReference>
<evidence type="ECO:0008006" key="7">
    <source>
        <dbReference type="Google" id="ProtNLM"/>
    </source>
</evidence>
<dbReference type="InterPro" id="IPR036010">
    <property type="entry name" value="2Fe-2S_ferredoxin-like_sf"/>
</dbReference>
<dbReference type="GO" id="GO:0051537">
    <property type="term" value="F:2 iron, 2 sulfur cluster binding"/>
    <property type="evidence" value="ECO:0007669"/>
    <property type="project" value="UniProtKB-KW"/>
</dbReference>
<dbReference type="Pfam" id="PF00111">
    <property type="entry name" value="Fer2"/>
    <property type="match status" value="1"/>
</dbReference>
<evidence type="ECO:0000256" key="2">
    <source>
        <dbReference type="ARBA" id="ARBA00023014"/>
    </source>
</evidence>
<dbReference type="Gene3D" id="2.30.42.10">
    <property type="match status" value="1"/>
</dbReference>
<keyword evidence="1" id="KW-0408">Iron</keyword>
<feature type="domain" description="2Fe-2S ferredoxin-type" evidence="5">
    <location>
        <begin position="202"/>
        <end position="313"/>
    </location>
</feature>
<dbReference type="InterPro" id="IPR036034">
    <property type="entry name" value="PDZ_sf"/>
</dbReference>
<dbReference type="PROSITE" id="PS51085">
    <property type="entry name" value="2FE2S_FER_2"/>
    <property type="match status" value="1"/>
</dbReference>